<dbReference type="HOGENOM" id="CLU_2950167_0_0_11"/>
<sequence length="59" mass="6362">MQQMLCGRGIVSTQQLLLQLLANLLKGEADLDAFAREIEAMGQMVGVTFAVAQLNLLNA</sequence>
<keyword evidence="2" id="KW-1185">Reference proteome</keyword>
<gene>
    <name evidence="1" type="ORF">UM93_03625</name>
</gene>
<reference evidence="1 2" key="1">
    <citation type="journal article" date="2015" name="Genome Announc.">
        <title>Complete Genome Sequencing of Protease-Producing Novel Arthrobacter sp. Strain IHBB 11108 Using PacBio Single-Molecule Real-Time Sequencing Technology.</title>
        <authorList>
            <person name="Kiran S."/>
            <person name="Swarnkar M.K."/>
            <person name="Pal M."/>
            <person name="Thakur R."/>
            <person name="Tewari R."/>
            <person name="Singh A.K."/>
            <person name="Gulati A."/>
        </authorList>
    </citation>
    <scope>NUCLEOTIDE SEQUENCE [LARGE SCALE GENOMIC DNA]</scope>
    <source>
        <strain evidence="1 2">IHBB 11108</strain>
    </source>
</reference>
<organism evidence="1 2">
    <name type="scientific">Psychromicrobium lacuslunae</name>
    <dbReference type="NCBI Taxonomy" id="1618207"/>
    <lineage>
        <taxon>Bacteria</taxon>
        <taxon>Bacillati</taxon>
        <taxon>Actinomycetota</taxon>
        <taxon>Actinomycetes</taxon>
        <taxon>Micrococcales</taxon>
        <taxon>Micrococcaceae</taxon>
        <taxon>Psychromicrobium</taxon>
    </lineage>
</organism>
<protein>
    <submittedName>
        <fullName evidence="1">Uncharacterized protein</fullName>
    </submittedName>
</protein>
<dbReference type="Proteomes" id="UP000061839">
    <property type="component" value="Chromosome"/>
</dbReference>
<proteinExistence type="predicted"/>
<dbReference type="AlphaFoldDB" id="A0A0D4BWY0"/>
<accession>A0A0D4BWY0</accession>
<evidence type="ECO:0000313" key="2">
    <source>
        <dbReference type="Proteomes" id="UP000061839"/>
    </source>
</evidence>
<name>A0A0D4BWY0_9MICC</name>
<dbReference type="STRING" id="1618207.UM93_03625"/>
<evidence type="ECO:0000313" key="1">
    <source>
        <dbReference type="EMBL" id="AJT40828.1"/>
    </source>
</evidence>
<dbReference type="PATRIC" id="fig|1618207.4.peg.739"/>
<dbReference type="KEGG" id="ari:UM93_03625"/>
<dbReference type="EMBL" id="CP011005">
    <property type="protein sequence ID" value="AJT40828.1"/>
    <property type="molecule type" value="Genomic_DNA"/>
</dbReference>